<dbReference type="Proteomes" id="UP000326924">
    <property type="component" value="Unassembled WGS sequence"/>
</dbReference>
<name>A0A5J5EDX0_9PEZI</name>
<protein>
    <submittedName>
        <fullName evidence="2">Uncharacterized protein</fullName>
    </submittedName>
</protein>
<dbReference type="OrthoDB" id="10039566at2759"/>
<comment type="caution">
    <text evidence="2">The sequence shown here is derived from an EMBL/GenBank/DDBJ whole genome shotgun (WGS) entry which is preliminary data.</text>
</comment>
<dbReference type="Pfam" id="PF12505">
    <property type="entry name" value="DUF3712"/>
    <property type="match status" value="1"/>
</dbReference>
<evidence type="ECO:0000256" key="1">
    <source>
        <dbReference type="SAM" id="Phobius"/>
    </source>
</evidence>
<dbReference type="EMBL" id="VXIS01000544">
    <property type="protein sequence ID" value="KAA8892928.1"/>
    <property type="molecule type" value="Genomic_DNA"/>
</dbReference>
<keyword evidence="3" id="KW-1185">Reference proteome</keyword>
<sequence length="330" mass="35532">MSSTGKEGKLNDATVEDAGVAGSITKRQKLARNCKRFWWAWLAGFLIFVLIIVMIVIYGIIPPVAQKIINDTELTLHSLKITNSKADSFEVSINGTITGATGPAKHARLDAFSVKVFLEGHDPIQPFMTLPVDEIHGGSEVPVVQNNVEVSITDEAPLDEFASKLMDNDLLRVAMRGRTKMHLGAIHTGINYNEVVTLKALNHLQGMIITSYQLLQNQSDANLAGEVLIPNPSVVTIEMGNVGLTIALDNESYGTGVIPNLTLTPGNNTYGFRAQIEQSKLIPMALATGNGKPLTIGSNGTVIDGVKVPWLSKPLESLKTLVPIQRSSSG</sequence>
<accession>A0A5J5EDX0</accession>
<dbReference type="PANTHER" id="PTHR35895:SF1">
    <property type="entry name" value="LIPID-BINDING SERUM GLYCOPROTEIN C-TERMINAL DOMAIN-CONTAINING PROTEIN"/>
    <property type="match status" value="1"/>
</dbReference>
<dbReference type="InterPro" id="IPR022185">
    <property type="entry name" value="DUF3712"/>
</dbReference>
<evidence type="ECO:0000313" key="3">
    <source>
        <dbReference type="Proteomes" id="UP000326924"/>
    </source>
</evidence>
<gene>
    <name evidence="2" type="ORF">FN846DRAFT_595791</name>
</gene>
<dbReference type="PANTHER" id="PTHR35895">
    <property type="entry name" value="CHROMOSOME 16, WHOLE GENOME SHOTGUN SEQUENCE"/>
    <property type="match status" value="1"/>
</dbReference>
<dbReference type="GO" id="GO:0000329">
    <property type="term" value="C:fungal-type vacuole membrane"/>
    <property type="evidence" value="ECO:0007669"/>
    <property type="project" value="InterPro"/>
</dbReference>
<dbReference type="AlphaFoldDB" id="A0A5J5EDX0"/>
<reference evidence="2 3" key="1">
    <citation type="submission" date="2019-09" db="EMBL/GenBank/DDBJ databases">
        <title>Draft genome of the ectomycorrhizal ascomycete Sphaerosporella brunnea.</title>
        <authorList>
            <consortium name="DOE Joint Genome Institute"/>
            <person name="Benucci G.M."/>
            <person name="Marozzi G."/>
            <person name="Antonielli L."/>
            <person name="Sanchez S."/>
            <person name="Marco P."/>
            <person name="Wang X."/>
            <person name="Falini L.B."/>
            <person name="Barry K."/>
            <person name="Haridas S."/>
            <person name="Lipzen A."/>
            <person name="Labutti K."/>
            <person name="Grigoriev I.V."/>
            <person name="Murat C."/>
            <person name="Martin F."/>
            <person name="Albertini E."/>
            <person name="Donnini D."/>
            <person name="Bonito G."/>
        </authorList>
    </citation>
    <scope>NUCLEOTIDE SEQUENCE [LARGE SCALE GENOMIC DNA]</scope>
    <source>
        <strain evidence="2 3">Sb_GMNB300</strain>
    </source>
</reference>
<evidence type="ECO:0000313" key="2">
    <source>
        <dbReference type="EMBL" id="KAA8892928.1"/>
    </source>
</evidence>
<dbReference type="InParanoid" id="A0A5J5EDX0"/>
<keyword evidence="1" id="KW-1133">Transmembrane helix</keyword>
<feature type="transmembrane region" description="Helical" evidence="1">
    <location>
        <begin position="37"/>
        <end position="61"/>
    </location>
</feature>
<dbReference type="InterPro" id="IPR046368">
    <property type="entry name" value="Tag1"/>
</dbReference>
<proteinExistence type="predicted"/>
<keyword evidence="1" id="KW-0472">Membrane</keyword>
<organism evidence="2 3">
    <name type="scientific">Sphaerosporella brunnea</name>
    <dbReference type="NCBI Taxonomy" id="1250544"/>
    <lineage>
        <taxon>Eukaryota</taxon>
        <taxon>Fungi</taxon>
        <taxon>Dikarya</taxon>
        <taxon>Ascomycota</taxon>
        <taxon>Pezizomycotina</taxon>
        <taxon>Pezizomycetes</taxon>
        <taxon>Pezizales</taxon>
        <taxon>Pyronemataceae</taxon>
        <taxon>Sphaerosporella</taxon>
    </lineage>
</organism>
<keyword evidence="1" id="KW-0812">Transmembrane</keyword>